<dbReference type="RefSeq" id="WP_062833310.1">
    <property type="nucleotide sequence ID" value="NZ_BCNV01000001.1"/>
</dbReference>
<reference evidence="3" key="2">
    <citation type="submission" date="2016-01" db="EMBL/GenBank/DDBJ databases">
        <title>Draft Genome Sequence of Paenibacillus amylolyticus Heshi-A3 that Was Isolated from Fermented Rice Bran with Aging Salted Mackerel, Which Was Named Heshiko as Traditional Fermented Seafood in Japan.</title>
        <authorList>
            <person name="Akuzawa S."/>
            <person name="Nakagawa J."/>
            <person name="Kanekatsu T."/>
            <person name="Kubota E."/>
            <person name="Ohtake R."/>
            <person name="Suzuki T."/>
            <person name="Kanesaki Y."/>
        </authorList>
    </citation>
    <scope>NUCLEOTIDE SEQUENCE [LARGE SCALE GENOMIC DNA]</scope>
    <source>
        <strain evidence="3">Heshi-A3</strain>
    </source>
</reference>
<dbReference type="AlphaFoldDB" id="A0A100VIE1"/>
<organism evidence="2 3">
    <name type="scientific">Paenibacillus amylolyticus</name>
    <dbReference type="NCBI Taxonomy" id="1451"/>
    <lineage>
        <taxon>Bacteria</taxon>
        <taxon>Bacillati</taxon>
        <taxon>Bacillota</taxon>
        <taxon>Bacilli</taxon>
        <taxon>Bacillales</taxon>
        <taxon>Paenibacillaceae</taxon>
        <taxon>Paenibacillus</taxon>
    </lineage>
</organism>
<protein>
    <submittedName>
        <fullName evidence="2">Uncharacterized protein</fullName>
    </submittedName>
</protein>
<proteinExistence type="predicted"/>
<name>A0A100VIE1_PAEAM</name>
<keyword evidence="1" id="KW-0472">Membrane</keyword>
<dbReference type="Proteomes" id="UP000069697">
    <property type="component" value="Unassembled WGS sequence"/>
</dbReference>
<keyword evidence="1" id="KW-0812">Transmembrane</keyword>
<comment type="caution">
    <text evidence="2">The sequence shown here is derived from an EMBL/GenBank/DDBJ whole genome shotgun (WGS) entry which is preliminary data.</text>
</comment>
<evidence type="ECO:0000313" key="2">
    <source>
        <dbReference type="EMBL" id="GAS80423.1"/>
    </source>
</evidence>
<dbReference type="EMBL" id="BCNV01000001">
    <property type="protein sequence ID" value="GAS80423.1"/>
    <property type="molecule type" value="Genomic_DNA"/>
</dbReference>
<evidence type="ECO:0000313" key="3">
    <source>
        <dbReference type="Proteomes" id="UP000069697"/>
    </source>
</evidence>
<keyword evidence="1" id="KW-1133">Transmembrane helix</keyword>
<evidence type="ECO:0000256" key="1">
    <source>
        <dbReference type="SAM" id="Phobius"/>
    </source>
</evidence>
<reference evidence="2 3" key="1">
    <citation type="journal article" date="2016" name="Genome Announc.">
        <title>Draft Genome Sequence of Paenibacillus amylolyticus Heshi-A3, Isolated from Fermented Rice Bran in a Japanese Fermented Seafood Dish.</title>
        <authorList>
            <person name="Akuzawa S."/>
            <person name="Nagaoka J."/>
            <person name="Kanekatsu M."/>
            <person name="Kubota E."/>
            <person name="Ohtake R."/>
            <person name="Suzuki T."/>
            <person name="Kanesaki Y."/>
        </authorList>
    </citation>
    <scope>NUCLEOTIDE SEQUENCE [LARGE SCALE GENOMIC DNA]</scope>
    <source>
        <strain evidence="2 3">Heshi-A3</strain>
    </source>
</reference>
<feature type="transmembrane region" description="Helical" evidence="1">
    <location>
        <begin position="30"/>
        <end position="62"/>
    </location>
</feature>
<accession>A0A100VIE1</accession>
<gene>
    <name evidence="2" type="ORF">PAHA3_0493</name>
</gene>
<sequence>MNVLNVAFVLLISLAGVVFGVQGLKKKSPVMMYISVIFIFVPILLFMDWLTFLPFIAPAALASGYLVKNKDKTSNRTL</sequence>